<dbReference type="EMBL" id="CACVBM020001119">
    <property type="protein sequence ID" value="CAA7032423.1"/>
    <property type="molecule type" value="Genomic_DNA"/>
</dbReference>
<protein>
    <submittedName>
        <fullName evidence="1">Uncharacterized protein</fullName>
    </submittedName>
</protein>
<organism evidence="1 2">
    <name type="scientific">Microthlaspi erraticum</name>
    <dbReference type="NCBI Taxonomy" id="1685480"/>
    <lineage>
        <taxon>Eukaryota</taxon>
        <taxon>Viridiplantae</taxon>
        <taxon>Streptophyta</taxon>
        <taxon>Embryophyta</taxon>
        <taxon>Tracheophyta</taxon>
        <taxon>Spermatophyta</taxon>
        <taxon>Magnoliopsida</taxon>
        <taxon>eudicotyledons</taxon>
        <taxon>Gunneridae</taxon>
        <taxon>Pentapetalae</taxon>
        <taxon>rosids</taxon>
        <taxon>malvids</taxon>
        <taxon>Brassicales</taxon>
        <taxon>Brassicaceae</taxon>
        <taxon>Coluteocarpeae</taxon>
        <taxon>Microthlaspi</taxon>
    </lineage>
</organism>
<name>A0A6D2IXZ5_9BRAS</name>
<reference evidence="1" key="1">
    <citation type="submission" date="2020-01" db="EMBL/GenBank/DDBJ databases">
        <authorList>
            <person name="Mishra B."/>
        </authorList>
    </citation>
    <scope>NUCLEOTIDE SEQUENCE [LARGE SCALE GENOMIC DNA]</scope>
</reference>
<proteinExistence type="predicted"/>
<accession>A0A6D2IXZ5</accession>
<dbReference type="AlphaFoldDB" id="A0A6D2IXZ5"/>
<dbReference type="Proteomes" id="UP000467841">
    <property type="component" value="Unassembled WGS sequence"/>
</dbReference>
<comment type="caution">
    <text evidence="1">The sequence shown here is derived from an EMBL/GenBank/DDBJ whole genome shotgun (WGS) entry which is preliminary data.</text>
</comment>
<evidence type="ECO:0000313" key="1">
    <source>
        <dbReference type="EMBL" id="CAA7032423.1"/>
    </source>
</evidence>
<gene>
    <name evidence="1" type="ORF">MERR_LOCUS19658</name>
</gene>
<evidence type="ECO:0000313" key="2">
    <source>
        <dbReference type="Proteomes" id="UP000467841"/>
    </source>
</evidence>
<keyword evidence="2" id="KW-1185">Reference proteome</keyword>
<sequence length="90" mass="9710">MRNSQRFKVNKILEGSLGFALSRTQGFGSTAALGRSCGTIGRTIGLWPSRNGRGRMFRSAGVVGRIELADEIFGRTREFPGSDGAFVRGT</sequence>